<accession>A0A0G1X935</accession>
<dbReference type="PANTHER" id="PTHR12428:SF65">
    <property type="entry name" value="CYTOCHROME C OXIDASE ASSEMBLY PROTEIN COX18, MITOCHONDRIAL"/>
    <property type="match status" value="1"/>
</dbReference>
<name>A0A0G1X935_9BACT</name>
<feature type="transmembrane region" description="Helical" evidence="10">
    <location>
        <begin position="7"/>
        <end position="24"/>
    </location>
</feature>
<dbReference type="AlphaFoldDB" id="A0A0G1X935"/>
<dbReference type="InterPro" id="IPR001708">
    <property type="entry name" value="YidC/ALB3/OXA1/COX18"/>
</dbReference>
<dbReference type="InterPro" id="IPR028055">
    <property type="entry name" value="YidC/Oxa/ALB_C"/>
</dbReference>
<evidence type="ECO:0000313" key="12">
    <source>
        <dbReference type="EMBL" id="KKU99063.1"/>
    </source>
</evidence>
<feature type="domain" description="Membrane insertase YidC/Oxa/ALB C-terminal" evidence="11">
    <location>
        <begin position="30"/>
        <end position="219"/>
    </location>
</feature>
<dbReference type="Proteomes" id="UP000034600">
    <property type="component" value="Unassembled WGS sequence"/>
</dbReference>
<evidence type="ECO:0000256" key="1">
    <source>
        <dbReference type="ARBA" id="ARBA00004651"/>
    </source>
</evidence>
<keyword evidence="6 10" id="KW-1133">Transmembrane helix</keyword>
<keyword evidence="4 9" id="KW-0812">Transmembrane</keyword>
<evidence type="ECO:0000256" key="8">
    <source>
        <dbReference type="ARBA" id="ARBA00023186"/>
    </source>
</evidence>
<dbReference type="GO" id="GO:0051205">
    <property type="term" value="P:protein insertion into membrane"/>
    <property type="evidence" value="ECO:0007669"/>
    <property type="project" value="TreeGrafter"/>
</dbReference>
<comment type="similarity">
    <text evidence="9">Belongs to the OXA1/ALB3/YidC family.</text>
</comment>
<keyword evidence="8" id="KW-0143">Chaperone</keyword>
<dbReference type="GO" id="GO:0032977">
    <property type="term" value="F:membrane insertase activity"/>
    <property type="evidence" value="ECO:0007669"/>
    <property type="project" value="InterPro"/>
</dbReference>
<evidence type="ECO:0000256" key="6">
    <source>
        <dbReference type="ARBA" id="ARBA00022989"/>
    </source>
</evidence>
<proteinExistence type="inferred from homology"/>
<evidence type="ECO:0000259" key="11">
    <source>
        <dbReference type="Pfam" id="PF02096"/>
    </source>
</evidence>
<feature type="transmembrane region" description="Helical" evidence="10">
    <location>
        <begin position="135"/>
        <end position="153"/>
    </location>
</feature>
<comment type="subcellular location">
    <subcellularLocation>
        <location evidence="1">Cell membrane</location>
        <topology evidence="1">Multi-pass membrane protein</topology>
    </subcellularLocation>
    <subcellularLocation>
        <location evidence="9">Membrane</location>
        <topology evidence="9">Multi-pass membrane protein</topology>
    </subcellularLocation>
</comment>
<dbReference type="PANTHER" id="PTHR12428">
    <property type="entry name" value="OXA1"/>
    <property type="match status" value="1"/>
</dbReference>
<evidence type="ECO:0000256" key="7">
    <source>
        <dbReference type="ARBA" id="ARBA00023136"/>
    </source>
</evidence>
<sequence>MINLFNTYLYQPILAVLVFIYDNIAFNDLGLSIILLTFFVRIILFPLFYKGAKDQSLMQRLQPHIQKIQLDHKADKERQAQALLELYKKHRLNPFSGFLLLLVQLPILIALYQVLLKELGSSAFMSHSFFGILDLSSKSLALAVIAALLQYFLGRMSMVASRPAYPQERQTVFASPAKITMYMAPAFTFIILLNFPSALGLYWSASTLFSLFQQVIINKKLPKPEHDRGFDSKN</sequence>
<dbReference type="GO" id="GO:0015031">
    <property type="term" value="P:protein transport"/>
    <property type="evidence" value="ECO:0007669"/>
    <property type="project" value="UniProtKB-KW"/>
</dbReference>
<evidence type="ECO:0000256" key="10">
    <source>
        <dbReference type="SAM" id="Phobius"/>
    </source>
</evidence>
<evidence type="ECO:0000256" key="2">
    <source>
        <dbReference type="ARBA" id="ARBA00022448"/>
    </source>
</evidence>
<gene>
    <name evidence="12" type="ORF">UY32_C0007G0007</name>
</gene>
<feature type="transmembrane region" description="Helical" evidence="10">
    <location>
        <begin position="179"/>
        <end position="203"/>
    </location>
</feature>
<evidence type="ECO:0000256" key="3">
    <source>
        <dbReference type="ARBA" id="ARBA00022475"/>
    </source>
</evidence>
<protein>
    <submittedName>
        <fullName evidence="12">Membrane protein insertase YidC</fullName>
    </submittedName>
</protein>
<evidence type="ECO:0000256" key="9">
    <source>
        <dbReference type="RuleBase" id="RU003945"/>
    </source>
</evidence>
<evidence type="ECO:0000313" key="13">
    <source>
        <dbReference type="Proteomes" id="UP000034600"/>
    </source>
</evidence>
<comment type="caution">
    <text evidence="12">The sequence shown here is derived from an EMBL/GenBank/DDBJ whole genome shotgun (WGS) entry which is preliminary data.</text>
</comment>
<dbReference type="CDD" id="cd20070">
    <property type="entry name" value="5TM_YidC_Alb3"/>
    <property type="match status" value="1"/>
</dbReference>
<dbReference type="GO" id="GO:0005886">
    <property type="term" value="C:plasma membrane"/>
    <property type="evidence" value="ECO:0007669"/>
    <property type="project" value="UniProtKB-SubCell"/>
</dbReference>
<dbReference type="EMBL" id="LCPO01000007">
    <property type="protein sequence ID" value="KKU99063.1"/>
    <property type="molecule type" value="Genomic_DNA"/>
</dbReference>
<keyword evidence="2" id="KW-0813">Transport</keyword>
<evidence type="ECO:0000256" key="5">
    <source>
        <dbReference type="ARBA" id="ARBA00022927"/>
    </source>
</evidence>
<organism evidence="12 13">
    <name type="scientific">Candidatus Jorgensenbacteria bacterium GW2011_GWC1_48_8</name>
    <dbReference type="NCBI Taxonomy" id="1618666"/>
    <lineage>
        <taxon>Bacteria</taxon>
        <taxon>Candidatus Joergenseniibacteriota</taxon>
    </lineage>
</organism>
<feature type="transmembrane region" description="Helical" evidence="10">
    <location>
        <begin position="95"/>
        <end position="115"/>
    </location>
</feature>
<reference evidence="12 13" key="1">
    <citation type="journal article" date="2015" name="Nature">
        <title>rRNA introns, odd ribosomes, and small enigmatic genomes across a large radiation of phyla.</title>
        <authorList>
            <person name="Brown C.T."/>
            <person name="Hug L.A."/>
            <person name="Thomas B.C."/>
            <person name="Sharon I."/>
            <person name="Castelle C.J."/>
            <person name="Singh A."/>
            <person name="Wilkins M.J."/>
            <person name="Williams K.H."/>
            <person name="Banfield J.F."/>
        </authorList>
    </citation>
    <scope>NUCLEOTIDE SEQUENCE [LARGE SCALE GENOMIC DNA]</scope>
</reference>
<dbReference type="PATRIC" id="fig|1618666.3.peg.248"/>
<keyword evidence="3" id="KW-1003">Cell membrane</keyword>
<evidence type="ECO:0000256" key="4">
    <source>
        <dbReference type="ARBA" id="ARBA00022692"/>
    </source>
</evidence>
<feature type="transmembrane region" description="Helical" evidence="10">
    <location>
        <begin position="30"/>
        <end position="49"/>
    </location>
</feature>
<keyword evidence="7 10" id="KW-0472">Membrane</keyword>
<dbReference type="Pfam" id="PF02096">
    <property type="entry name" value="60KD_IMP"/>
    <property type="match status" value="1"/>
</dbReference>
<keyword evidence="5" id="KW-0653">Protein transport</keyword>
<dbReference type="NCBIfam" id="TIGR03592">
    <property type="entry name" value="yidC_oxa1_cterm"/>
    <property type="match status" value="1"/>
</dbReference>
<dbReference type="InterPro" id="IPR047196">
    <property type="entry name" value="YidC_ALB_C"/>
</dbReference>